<feature type="region of interest" description="Disordered" evidence="1">
    <location>
        <begin position="212"/>
        <end position="247"/>
    </location>
</feature>
<protein>
    <submittedName>
        <fullName evidence="2">Uncharacterized protein</fullName>
    </submittedName>
</protein>
<evidence type="ECO:0000313" key="2">
    <source>
        <dbReference type="EMBL" id="POR32311.1"/>
    </source>
</evidence>
<feature type="region of interest" description="Disordered" evidence="1">
    <location>
        <begin position="377"/>
        <end position="553"/>
    </location>
</feature>
<feature type="compositionally biased region" description="Polar residues" evidence="1">
    <location>
        <begin position="1"/>
        <end position="14"/>
    </location>
</feature>
<proteinExistence type="predicted"/>
<reference evidence="2 3" key="1">
    <citation type="submission" date="2018-01" db="EMBL/GenBank/DDBJ databases">
        <title>Harnessing the power of phylogenomics to disentangle the directionality and signatures of interkingdom host jumping in the parasitic fungal genus Tolypocladium.</title>
        <authorList>
            <person name="Quandt C.A."/>
            <person name="Patterson W."/>
            <person name="Spatafora J.W."/>
        </authorList>
    </citation>
    <scope>NUCLEOTIDE SEQUENCE [LARGE SCALE GENOMIC DNA]</scope>
    <source>
        <strain evidence="2 3">NRBC 100945</strain>
    </source>
</reference>
<feature type="compositionally biased region" description="Polar residues" evidence="1">
    <location>
        <begin position="499"/>
        <end position="523"/>
    </location>
</feature>
<evidence type="ECO:0000256" key="1">
    <source>
        <dbReference type="SAM" id="MobiDB-lite"/>
    </source>
</evidence>
<gene>
    <name evidence="2" type="ORF">TPAR_07456</name>
</gene>
<dbReference type="OrthoDB" id="1703270at2759"/>
<feature type="compositionally biased region" description="Polar residues" evidence="1">
    <location>
        <begin position="300"/>
        <end position="311"/>
    </location>
</feature>
<feature type="compositionally biased region" description="Low complexity" evidence="1">
    <location>
        <begin position="530"/>
        <end position="544"/>
    </location>
</feature>
<feature type="compositionally biased region" description="Polar residues" evidence="1">
    <location>
        <begin position="263"/>
        <end position="290"/>
    </location>
</feature>
<feature type="region of interest" description="Disordered" evidence="1">
    <location>
        <begin position="263"/>
        <end position="363"/>
    </location>
</feature>
<dbReference type="AlphaFoldDB" id="A0A2S4KQ52"/>
<feature type="compositionally biased region" description="Low complexity" evidence="1">
    <location>
        <begin position="415"/>
        <end position="425"/>
    </location>
</feature>
<feature type="compositionally biased region" description="Polar residues" evidence="1">
    <location>
        <begin position="229"/>
        <end position="239"/>
    </location>
</feature>
<sequence length="774" mass="84644">MNPLATNFTPSTSPEPKVVSQPEVPAPRVPPADKHVASRPTAPVPVYDFGQQSAGPAPSIYHFHPEIGYYHDFDTAQRNTAVPDNAPSQDDFAIQWSQHQTFAGYHGTPDAHPFPPAVQAFARSNQGLEPKRGPSHPTTETGGRDMDLMWPSLPPQAAPGARQTVCGSHVTEGQTNRDDAPEHSNNAGYQLHSDMKQPRSLPWVRGDIESPIPQVRVTDEQRYLGQYGTRGTQTASQPSRGREPAAVNAQQAPFLMIQPPIQSNSSAQGVLGTQQATPSLQVSGQTQPLSGSRGDRGRSAHQSSLSGTTRRQSSHRGVGSLDEGQSDGIEKRTRSSRSRPGLGDRQDSPYGYPSPQLQRRDATGIAWPSLVPIVTASRIPSPAETPSSAMMSTPARITPAQTPTRMPLLEPVQRSSLTPSETSSSQANKRVDTGGHKPSGSSEQRQDHDLYDPQFAPCDGADALQQRDERGLVGGATSSQHAAALSGPSATPRHREQSAAASQQLNDTPPYTHVSQMTSSDGNSGREPAETSSPPSRTSAPAESGAWSQSKRWMSEEAKGRMSFARMMNNLRHIGADKSPAIPRSLTELAAFKAVVAEAKRRELKRVVGQRLEELERRKGLTEEELRLADVKIEKLFWGNRPNDKFSPVLAYKSCFNDPVSDEYELRVDWPSLAELKEEGEHRGGRYRRYFPLPRLNVIDPRLLVTGQEEVYNPDGTIRWQMKAVKYDTTFLLPISPQRTTNQFFADGRSHLPTMQSFSAGSKGCPSTCRHFAI</sequence>
<accession>A0A2S4KQ52</accession>
<comment type="caution">
    <text evidence="2">The sequence shown here is derived from an EMBL/GenBank/DDBJ whole genome shotgun (WGS) entry which is preliminary data.</text>
</comment>
<organism evidence="2 3">
    <name type="scientific">Tolypocladium paradoxum</name>
    <dbReference type="NCBI Taxonomy" id="94208"/>
    <lineage>
        <taxon>Eukaryota</taxon>
        <taxon>Fungi</taxon>
        <taxon>Dikarya</taxon>
        <taxon>Ascomycota</taxon>
        <taxon>Pezizomycotina</taxon>
        <taxon>Sordariomycetes</taxon>
        <taxon>Hypocreomycetidae</taxon>
        <taxon>Hypocreales</taxon>
        <taxon>Ophiocordycipitaceae</taxon>
        <taxon>Tolypocladium</taxon>
    </lineage>
</organism>
<keyword evidence="3" id="KW-1185">Reference proteome</keyword>
<dbReference type="Proteomes" id="UP000237481">
    <property type="component" value="Unassembled WGS sequence"/>
</dbReference>
<evidence type="ECO:0000313" key="3">
    <source>
        <dbReference type="Proteomes" id="UP000237481"/>
    </source>
</evidence>
<dbReference type="STRING" id="94208.A0A2S4KQ52"/>
<feature type="region of interest" description="Disordered" evidence="1">
    <location>
        <begin position="1"/>
        <end position="60"/>
    </location>
</feature>
<dbReference type="EMBL" id="PKSG01000882">
    <property type="protein sequence ID" value="POR32311.1"/>
    <property type="molecule type" value="Genomic_DNA"/>
</dbReference>
<feature type="region of interest" description="Disordered" evidence="1">
    <location>
        <begin position="125"/>
        <end position="188"/>
    </location>
</feature>
<name>A0A2S4KQ52_9HYPO</name>